<dbReference type="RefSeq" id="XP_003664548.1">
    <property type="nucleotide sequence ID" value="XM_003664500.1"/>
</dbReference>
<evidence type="ECO:0000313" key="2">
    <source>
        <dbReference type="Proteomes" id="UP000007322"/>
    </source>
</evidence>
<keyword evidence="2" id="KW-1185">Reference proteome</keyword>
<dbReference type="EMBL" id="CP003005">
    <property type="protein sequence ID" value="AEO59303.1"/>
    <property type="molecule type" value="Genomic_DNA"/>
</dbReference>
<proteinExistence type="predicted"/>
<dbReference type="AlphaFoldDB" id="G2QFZ0"/>
<dbReference type="Proteomes" id="UP000007322">
    <property type="component" value="Chromosome 4"/>
</dbReference>
<gene>
    <name evidence="1" type="ORF">MYCTH_2128358</name>
</gene>
<evidence type="ECO:0000313" key="1">
    <source>
        <dbReference type="EMBL" id="AEO59303.1"/>
    </source>
</evidence>
<dbReference type="OrthoDB" id="10601678at2759"/>
<sequence length="154" mass="17299">MAGNALGQLPILPRIHVRLCFPQGYIDLAQVAAVHVEVPLALVEDMTNQEFHGNETLTELQDKTGPAMFHIHDTVVAALSARTDSRWMPDFTPFKLLRVKDTWQHLGIGFTIEQHSTAVRKDLVVDVICPSDLTPDRTMYCDVLPFKPPRLSIE</sequence>
<dbReference type="KEGG" id="mtm:MYCTH_2128358"/>
<dbReference type="HOGENOM" id="CLU_1705468_0_0_1"/>
<name>G2QFZ0_THET4</name>
<protein>
    <submittedName>
        <fullName evidence="1">Uncharacterized protein</fullName>
    </submittedName>
</protein>
<accession>G2QFZ0</accession>
<dbReference type="VEuPathDB" id="FungiDB:MYCTH_2128358"/>
<reference evidence="1 2" key="1">
    <citation type="journal article" date="2011" name="Nat. Biotechnol.">
        <title>Comparative genomic analysis of the thermophilic biomass-degrading fungi Myceliophthora thermophila and Thielavia terrestris.</title>
        <authorList>
            <person name="Berka R.M."/>
            <person name="Grigoriev I.V."/>
            <person name="Otillar R."/>
            <person name="Salamov A."/>
            <person name="Grimwood J."/>
            <person name="Reid I."/>
            <person name="Ishmael N."/>
            <person name="John T."/>
            <person name="Darmond C."/>
            <person name="Moisan M.-C."/>
            <person name="Henrissat B."/>
            <person name="Coutinho P.M."/>
            <person name="Lombard V."/>
            <person name="Natvig D.O."/>
            <person name="Lindquist E."/>
            <person name="Schmutz J."/>
            <person name="Lucas S."/>
            <person name="Harris P."/>
            <person name="Powlowski J."/>
            <person name="Bellemare A."/>
            <person name="Taylor D."/>
            <person name="Butler G."/>
            <person name="de Vries R.P."/>
            <person name="Allijn I.E."/>
            <person name="van den Brink J."/>
            <person name="Ushinsky S."/>
            <person name="Storms R."/>
            <person name="Powell A.J."/>
            <person name="Paulsen I.T."/>
            <person name="Elbourne L.D.H."/>
            <person name="Baker S.E."/>
            <person name="Magnuson J."/>
            <person name="LaBoissiere S."/>
            <person name="Clutterbuck A.J."/>
            <person name="Martinez D."/>
            <person name="Wogulis M."/>
            <person name="de Leon A.L."/>
            <person name="Rey M.W."/>
            <person name="Tsang A."/>
        </authorList>
    </citation>
    <scope>NUCLEOTIDE SEQUENCE [LARGE SCALE GENOMIC DNA]</scope>
    <source>
        <strain evidence="2">ATCC 42464 / BCRC 31852 / DSM 1799</strain>
    </source>
</reference>
<dbReference type="GeneID" id="11514569"/>
<dbReference type="InParanoid" id="G2QFZ0"/>
<organism evidence="1 2">
    <name type="scientific">Thermothelomyces thermophilus (strain ATCC 42464 / BCRC 31852 / DSM 1799)</name>
    <name type="common">Sporotrichum thermophile</name>
    <dbReference type="NCBI Taxonomy" id="573729"/>
    <lineage>
        <taxon>Eukaryota</taxon>
        <taxon>Fungi</taxon>
        <taxon>Dikarya</taxon>
        <taxon>Ascomycota</taxon>
        <taxon>Pezizomycotina</taxon>
        <taxon>Sordariomycetes</taxon>
        <taxon>Sordariomycetidae</taxon>
        <taxon>Sordariales</taxon>
        <taxon>Chaetomiaceae</taxon>
        <taxon>Thermothelomyces</taxon>
    </lineage>
</organism>